<dbReference type="AlphaFoldDB" id="A0A916T1U6"/>
<comment type="similarity">
    <text evidence="1 3">Belongs to the short-chain dehydrogenases/reductases (SDR) family.</text>
</comment>
<dbReference type="InterPro" id="IPR057326">
    <property type="entry name" value="KR_dom"/>
</dbReference>
<feature type="domain" description="Ketoreductase" evidence="4">
    <location>
        <begin position="48"/>
        <end position="189"/>
    </location>
</feature>
<evidence type="ECO:0000313" key="5">
    <source>
        <dbReference type="EMBL" id="GGB28359.1"/>
    </source>
</evidence>
<dbReference type="RefSeq" id="WP_188586038.1">
    <property type="nucleotide sequence ID" value="NZ_BMGC01000008.1"/>
</dbReference>
<dbReference type="Pfam" id="PF00106">
    <property type="entry name" value="adh_short"/>
    <property type="match status" value="1"/>
</dbReference>
<reference evidence="5" key="1">
    <citation type="journal article" date="2014" name="Int. J. Syst. Evol. Microbiol.">
        <title>Complete genome sequence of Corynebacterium casei LMG S-19264T (=DSM 44701T), isolated from a smear-ripened cheese.</title>
        <authorList>
            <consortium name="US DOE Joint Genome Institute (JGI-PGF)"/>
            <person name="Walter F."/>
            <person name="Albersmeier A."/>
            <person name="Kalinowski J."/>
            <person name="Ruckert C."/>
        </authorList>
    </citation>
    <scope>NUCLEOTIDE SEQUENCE</scope>
    <source>
        <strain evidence="5">CGMCC 1.12827</strain>
    </source>
</reference>
<sequence length="297" mass="31319">MSDLRNAVLRRVNAVVTSAALQAPVTLVEGVRRRLPLIGNGGHDIAGRVIVVTGASSGIGRAAALRLGGLGAHVVLVARRVEELDEVAAAITDAGGAATVAPCDLSDLDTVDGLAKSILESVGHVDVLVNNAGRSIRRPVLQTVDRFHDYERTMTLNYYSPVRLTLGLLDSMVAAGGGHIINVGTWGVAMGAVPDFAAYVASKSALIAFGRSVDTELHDRGIRVTSIGFPLVRTPMIAPTADYDHAPALTVNDAADWIETAVRRRPIEMYPNVALGSRLIDSIAPQINSLLMRRGAL</sequence>
<dbReference type="NCBIfam" id="NF004521">
    <property type="entry name" value="PRK05866.1"/>
    <property type="match status" value="1"/>
</dbReference>
<name>A0A916T1U6_9ACTN</name>
<dbReference type="SMART" id="SM00822">
    <property type="entry name" value="PKS_KR"/>
    <property type="match status" value="1"/>
</dbReference>
<organism evidence="5 6">
    <name type="scientific">Gordonia jinhuaensis</name>
    <dbReference type="NCBI Taxonomy" id="1517702"/>
    <lineage>
        <taxon>Bacteria</taxon>
        <taxon>Bacillati</taxon>
        <taxon>Actinomycetota</taxon>
        <taxon>Actinomycetes</taxon>
        <taxon>Mycobacteriales</taxon>
        <taxon>Gordoniaceae</taxon>
        <taxon>Gordonia</taxon>
    </lineage>
</organism>
<keyword evidence="2" id="KW-0560">Oxidoreductase</keyword>
<dbReference type="InterPro" id="IPR036291">
    <property type="entry name" value="NAD(P)-bd_dom_sf"/>
</dbReference>
<evidence type="ECO:0000256" key="3">
    <source>
        <dbReference type="RuleBase" id="RU000363"/>
    </source>
</evidence>
<dbReference type="PRINTS" id="PR00081">
    <property type="entry name" value="GDHRDH"/>
</dbReference>
<accession>A0A916T1U6</accession>
<dbReference type="PRINTS" id="PR00080">
    <property type="entry name" value="SDRFAMILY"/>
</dbReference>
<keyword evidence="6" id="KW-1185">Reference proteome</keyword>
<dbReference type="GO" id="GO:0016491">
    <property type="term" value="F:oxidoreductase activity"/>
    <property type="evidence" value="ECO:0007669"/>
    <property type="project" value="UniProtKB-KW"/>
</dbReference>
<dbReference type="SUPFAM" id="SSF51735">
    <property type="entry name" value="NAD(P)-binding Rossmann-fold domains"/>
    <property type="match status" value="1"/>
</dbReference>
<dbReference type="EMBL" id="BMGC01000008">
    <property type="protein sequence ID" value="GGB28359.1"/>
    <property type="molecule type" value="Genomic_DNA"/>
</dbReference>
<dbReference type="PANTHER" id="PTHR44196:SF1">
    <property type="entry name" value="DEHYDROGENASE_REDUCTASE SDR FAMILY MEMBER 7B"/>
    <property type="match status" value="1"/>
</dbReference>
<dbReference type="InterPro" id="IPR002347">
    <property type="entry name" value="SDR_fam"/>
</dbReference>
<proteinExistence type="inferred from homology"/>
<evidence type="ECO:0000259" key="4">
    <source>
        <dbReference type="SMART" id="SM00822"/>
    </source>
</evidence>
<dbReference type="CDD" id="cd05233">
    <property type="entry name" value="SDR_c"/>
    <property type="match status" value="1"/>
</dbReference>
<gene>
    <name evidence="5" type="ORF">GCM10011489_15690</name>
</gene>
<comment type="caution">
    <text evidence="5">The sequence shown here is derived from an EMBL/GenBank/DDBJ whole genome shotgun (WGS) entry which is preliminary data.</text>
</comment>
<dbReference type="Gene3D" id="3.40.50.720">
    <property type="entry name" value="NAD(P)-binding Rossmann-like Domain"/>
    <property type="match status" value="1"/>
</dbReference>
<evidence type="ECO:0000256" key="1">
    <source>
        <dbReference type="ARBA" id="ARBA00006484"/>
    </source>
</evidence>
<evidence type="ECO:0000313" key="6">
    <source>
        <dbReference type="Proteomes" id="UP000621454"/>
    </source>
</evidence>
<protein>
    <submittedName>
        <fullName evidence="5">Short-chain dehydrogenase</fullName>
    </submittedName>
</protein>
<evidence type="ECO:0000256" key="2">
    <source>
        <dbReference type="ARBA" id="ARBA00023002"/>
    </source>
</evidence>
<reference evidence="5" key="2">
    <citation type="submission" date="2020-09" db="EMBL/GenBank/DDBJ databases">
        <authorList>
            <person name="Sun Q."/>
            <person name="Zhou Y."/>
        </authorList>
    </citation>
    <scope>NUCLEOTIDE SEQUENCE</scope>
    <source>
        <strain evidence="5">CGMCC 1.12827</strain>
    </source>
</reference>
<dbReference type="GO" id="GO:0016020">
    <property type="term" value="C:membrane"/>
    <property type="evidence" value="ECO:0007669"/>
    <property type="project" value="TreeGrafter"/>
</dbReference>
<dbReference type="Proteomes" id="UP000621454">
    <property type="component" value="Unassembled WGS sequence"/>
</dbReference>
<dbReference type="PANTHER" id="PTHR44196">
    <property type="entry name" value="DEHYDROGENASE/REDUCTASE SDR FAMILY MEMBER 7B"/>
    <property type="match status" value="1"/>
</dbReference>